<organism evidence="1 2">
    <name type="scientific">Lentinula raphanica</name>
    <dbReference type="NCBI Taxonomy" id="153919"/>
    <lineage>
        <taxon>Eukaryota</taxon>
        <taxon>Fungi</taxon>
        <taxon>Dikarya</taxon>
        <taxon>Basidiomycota</taxon>
        <taxon>Agaricomycotina</taxon>
        <taxon>Agaricomycetes</taxon>
        <taxon>Agaricomycetidae</taxon>
        <taxon>Agaricales</taxon>
        <taxon>Marasmiineae</taxon>
        <taxon>Omphalotaceae</taxon>
        <taxon>Lentinula</taxon>
    </lineage>
</organism>
<evidence type="ECO:0000313" key="1">
    <source>
        <dbReference type="EMBL" id="KAJ3843012.1"/>
    </source>
</evidence>
<keyword evidence="2" id="KW-1185">Reference proteome</keyword>
<sequence>MAPGSHPPGLPSFTFTDITPTWPTVNARRIDRIWPSISDWNVDAKFSVSPNNIIKGPICYQTQSMIVLRYGVFNPHSMGFAVVEFGIMDHARMQVPVPVLEQQNEGDHESLTFFQAPILQIFSYPSRFLYTTATSEQQSDGYDRFVGATAHRMSENAIIEPMGATWDRVRITPSRVLNEPAKVGEEFVRLKETLERRHLKAHSPWISLLIARMAL</sequence>
<dbReference type="EMBL" id="MU805988">
    <property type="protein sequence ID" value="KAJ3843012.1"/>
    <property type="molecule type" value="Genomic_DNA"/>
</dbReference>
<comment type="caution">
    <text evidence="1">The sequence shown here is derived from an EMBL/GenBank/DDBJ whole genome shotgun (WGS) entry which is preliminary data.</text>
</comment>
<gene>
    <name evidence="1" type="ORF">F5878DRAFT_707119</name>
</gene>
<dbReference type="AlphaFoldDB" id="A0AA38UIG8"/>
<proteinExistence type="predicted"/>
<reference evidence="1" key="1">
    <citation type="submission" date="2022-08" db="EMBL/GenBank/DDBJ databases">
        <authorList>
            <consortium name="DOE Joint Genome Institute"/>
            <person name="Min B."/>
            <person name="Riley R."/>
            <person name="Sierra-Patev S."/>
            <person name="Naranjo-Ortiz M."/>
            <person name="Looney B."/>
            <person name="Konkel Z."/>
            <person name="Slot J.C."/>
            <person name="Sakamoto Y."/>
            <person name="Steenwyk J.L."/>
            <person name="Rokas A."/>
            <person name="Carro J."/>
            <person name="Camarero S."/>
            <person name="Ferreira P."/>
            <person name="Molpeceres G."/>
            <person name="Ruiz-Duenas F.J."/>
            <person name="Serrano A."/>
            <person name="Henrissat B."/>
            <person name="Drula E."/>
            <person name="Hughes K.W."/>
            <person name="Mata J.L."/>
            <person name="Ishikawa N.K."/>
            <person name="Vargas-Isla R."/>
            <person name="Ushijima S."/>
            <person name="Smith C.A."/>
            <person name="Ahrendt S."/>
            <person name="Andreopoulos W."/>
            <person name="He G."/>
            <person name="Labutti K."/>
            <person name="Lipzen A."/>
            <person name="Ng V."/>
            <person name="Sandor L."/>
            <person name="Barry K."/>
            <person name="Martinez A.T."/>
            <person name="Xiao Y."/>
            <person name="Gibbons J.G."/>
            <person name="Terashima K."/>
            <person name="Hibbett D.S."/>
            <person name="Grigoriev I.V."/>
        </authorList>
    </citation>
    <scope>NUCLEOTIDE SEQUENCE</scope>
    <source>
        <strain evidence="1">TFB9207</strain>
    </source>
</reference>
<name>A0AA38UIG8_9AGAR</name>
<evidence type="ECO:0000313" key="2">
    <source>
        <dbReference type="Proteomes" id="UP001163846"/>
    </source>
</evidence>
<dbReference type="Proteomes" id="UP001163846">
    <property type="component" value="Unassembled WGS sequence"/>
</dbReference>
<accession>A0AA38UIG8</accession>
<protein>
    <submittedName>
        <fullName evidence="1">Uncharacterized protein</fullName>
    </submittedName>
</protein>